<dbReference type="KEGG" id="nai:NECAME_01915"/>
<accession>W2TKK6</accession>
<name>W2TKK6_NECAM</name>
<keyword evidence="2" id="KW-1185">Reference proteome</keyword>
<reference evidence="2" key="1">
    <citation type="journal article" date="2014" name="Nat. Genet.">
        <title>Genome of the human hookworm Necator americanus.</title>
        <authorList>
            <person name="Tang Y.T."/>
            <person name="Gao X."/>
            <person name="Rosa B.A."/>
            <person name="Abubucker S."/>
            <person name="Hallsworth-Pepin K."/>
            <person name="Martin J."/>
            <person name="Tyagi R."/>
            <person name="Heizer E."/>
            <person name="Zhang X."/>
            <person name="Bhonagiri-Palsikar V."/>
            <person name="Minx P."/>
            <person name="Warren W.C."/>
            <person name="Wang Q."/>
            <person name="Zhan B."/>
            <person name="Hotez P.J."/>
            <person name="Sternberg P.W."/>
            <person name="Dougall A."/>
            <person name="Gaze S.T."/>
            <person name="Mulvenna J."/>
            <person name="Sotillo J."/>
            <person name="Ranganathan S."/>
            <person name="Rabelo E.M."/>
            <person name="Wilson R.K."/>
            <person name="Felgner P.L."/>
            <person name="Bethony J."/>
            <person name="Hawdon J.M."/>
            <person name="Gasser R.B."/>
            <person name="Loukas A."/>
            <person name="Mitreva M."/>
        </authorList>
    </citation>
    <scope>NUCLEOTIDE SEQUENCE [LARGE SCALE GENOMIC DNA]</scope>
</reference>
<dbReference type="EMBL" id="KI658411">
    <property type="protein sequence ID" value="ETN82630.1"/>
    <property type="molecule type" value="Genomic_DNA"/>
</dbReference>
<sequence length="61" mass="7059">MAGTSNAALMSCGGSAWGCRRHYPLGWWPGKRLFTVIKKNTYKNNFVNFIDDKETIRLYWS</sequence>
<proteinExistence type="predicted"/>
<gene>
    <name evidence="1" type="ORF">NECAME_01915</name>
</gene>
<evidence type="ECO:0000313" key="2">
    <source>
        <dbReference type="Proteomes" id="UP000053676"/>
    </source>
</evidence>
<dbReference type="Proteomes" id="UP000053676">
    <property type="component" value="Unassembled WGS sequence"/>
</dbReference>
<evidence type="ECO:0000313" key="1">
    <source>
        <dbReference type="EMBL" id="ETN82630.1"/>
    </source>
</evidence>
<dbReference type="AlphaFoldDB" id="W2TKK6"/>
<protein>
    <submittedName>
        <fullName evidence="1">Uncharacterized protein</fullName>
    </submittedName>
</protein>
<organism evidence="1 2">
    <name type="scientific">Necator americanus</name>
    <name type="common">Human hookworm</name>
    <dbReference type="NCBI Taxonomy" id="51031"/>
    <lineage>
        <taxon>Eukaryota</taxon>
        <taxon>Metazoa</taxon>
        <taxon>Ecdysozoa</taxon>
        <taxon>Nematoda</taxon>
        <taxon>Chromadorea</taxon>
        <taxon>Rhabditida</taxon>
        <taxon>Rhabditina</taxon>
        <taxon>Rhabditomorpha</taxon>
        <taxon>Strongyloidea</taxon>
        <taxon>Ancylostomatidae</taxon>
        <taxon>Bunostominae</taxon>
        <taxon>Necator</taxon>
    </lineage>
</organism>